<keyword evidence="2 3" id="KW-0802">TPR repeat</keyword>
<evidence type="ECO:0000256" key="4">
    <source>
        <dbReference type="SAM" id="MobiDB-lite"/>
    </source>
</evidence>
<dbReference type="InterPro" id="IPR011990">
    <property type="entry name" value="TPR-like_helical_dom_sf"/>
</dbReference>
<reference evidence="5" key="1">
    <citation type="submission" date="2022-10" db="EMBL/GenBank/DDBJ databases">
        <authorList>
            <person name="Chen Y."/>
            <person name="Dougan E. K."/>
            <person name="Chan C."/>
            <person name="Rhodes N."/>
            <person name="Thang M."/>
        </authorList>
    </citation>
    <scope>NUCLEOTIDE SEQUENCE</scope>
</reference>
<feature type="repeat" description="TPR" evidence="3">
    <location>
        <begin position="187"/>
        <end position="220"/>
    </location>
</feature>
<feature type="repeat" description="TPR" evidence="3">
    <location>
        <begin position="145"/>
        <end position="178"/>
    </location>
</feature>
<sequence>MAVASLRGAGGLAWRLGGVARGPLKRRAFAAAANPSNRYINLGKFETMGLDLGRAATGLAYLQETLEVQQKEYEAETLPFRKSAIGVSLAKSLHEVGRQNHQLGDAETAIGQYQNALQLLSEAIDFREKDAKLTKALIHTRFVKSEVCSSLGVAYFDLGQPETALAHHQEALQLRKDLVGRDHPSVAECLNNLGSLHYARGAFEKAAENFEEALELLPSQETPYVALALYNLGLCRAHQGQPAAAGSALKRALKIAERSLGPSHPQTDLIRSTLRGADAQKAPPGDVGPAGSVPETGEVGGSKP</sequence>
<keyword evidence="7" id="KW-1185">Reference proteome</keyword>
<dbReference type="EMBL" id="CAMXCT020006090">
    <property type="protein sequence ID" value="CAL1167283.1"/>
    <property type="molecule type" value="Genomic_DNA"/>
</dbReference>
<dbReference type="Pfam" id="PF13424">
    <property type="entry name" value="TPR_12"/>
    <property type="match status" value="2"/>
</dbReference>
<evidence type="ECO:0000313" key="6">
    <source>
        <dbReference type="EMBL" id="CAL1167283.1"/>
    </source>
</evidence>
<dbReference type="SMART" id="SM00028">
    <property type="entry name" value="TPR"/>
    <property type="match status" value="4"/>
</dbReference>
<evidence type="ECO:0000256" key="3">
    <source>
        <dbReference type="PROSITE-ProRule" id="PRU00339"/>
    </source>
</evidence>
<evidence type="ECO:0000256" key="2">
    <source>
        <dbReference type="ARBA" id="ARBA00022803"/>
    </source>
</evidence>
<dbReference type="PANTHER" id="PTHR45641">
    <property type="entry name" value="TETRATRICOPEPTIDE REPEAT PROTEIN (AFU_ORTHOLOGUE AFUA_6G03870)"/>
    <property type="match status" value="1"/>
</dbReference>
<dbReference type="Gene3D" id="1.25.40.10">
    <property type="entry name" value="Tetratricopeptide repeat domain"/>
    <property type="match status" value="3"/>
</dbReference>
<gene>
    <name evidence="5" type="ORF">C1SCF055_LOCUS38847</name>
</gene>
<keyword evidence="1" id="KW-0677">Repeat</keyword>
<dbReference type="Proteomes" id="UP001152797">
    <property type="component" value="Unassembled WGS sequence"/>
</dbReference>
<protein>
    <recommendedName>
        <fullName evidence="8">Kinesin light chain</fullName>
    </recommendedName>
</protein>
<dbReference type="EMBL" id="CAMXCT010006090">
    <property type="protein sequence ID" value="CAI4013908.1"/>
    <property type="molecule type" value="Genomic_DNA"/>
</dbReference>
<dbReference type="PANTHER" id="PTHR45641:SF19">
    <property type="entry name" value="NEPHROCYSTIN-3"/>
    <property type="match status" value="1"/>
</dbReference>
<proteinExistence type="predicted"/>
<evidence type="ECO:0008006" key="8">
    <source>
        <dbReference type="Google" id="ProtNLM"/>
    </source>
</evidence>
<accession>A0A9P1DSB4</accession>
<dbReference type="PROSITE" id="PS50005">
    <property type="entry name" value="TPR"/>
    <property type="match status" value="2"/>
</dbReference>
<evidence type="ECO:0000256" key="1">
    <source>
        <dbReference type="ARBA" id="ARBA00022737"/>
    </source>
</evidence>
<dbReference type="OrthoDB" id="441582at2759"/>
<dbReference type="EMBL" id="CAMXCT030006090">
    <property type="protein sequence ID" value="CAL4801220.1"/>
    <property type="molecule type" value="Genomic_DNA"/>
</dbReference>
<organism evidence="5">
    <name type="scientific">Cladocopium goreaui</name>
    <dbReference type="NCBI Taxonomy" id="2562237"/>
    <lineage>
        <taxon>Eukaryota</taxon>
        <taxon>Sar</taxon>
        <taxon>Alveolata</taxon>
        <taxon>Dinophyceae</taxon>
        <taxon>Suessiales</taxon>
        <taxon>Symbiodiniaceae</taxon>
        <taxon>Cladocopium</taxon>
    </lineage>
</organism>
<dbReference type="InterPro" id="IPR019734">
    <property type="entry name" value="TPR_rpt"/>
</dbReference>
<reference evidence="6" key="2">
    <citation type="submission" date="2024-04" db="EMBL/GenBank/DDBJ databases">
        <authorList>
            <person name="Chen Y."/>
            <person name="Shah S."/>
            <person name="Dougan E. K."/>
            <person name="Thang M."/>
            <person name="Chan C."/>
        </authorList>
    </citation>
    <scope>NUCLEOTIDE SEQUENCE [LARGE SCALE GENOMIC DNA]</scope>
</reference>
<dbReference type="SUPFAM" id="SSF48452">
    <property type="entry name" value="TPR-like"/>
    <property type="match status" value="1"/>
</dbReference>
<evidence type="ECO:0000313" key="7">
    <source>
        <dbReference type="Proteomes" id="UP001152797"/>
    </source>
</evidence>
<name>A0A9P1DSB4_9DINO</name>
<feature type="region of interest" description="Disordered" evidence="4">
    <location>
        <begin position="274"/>
        <end position="304"/>
    </location>
</feature>
<evidence type="ECO:0000313" key="5">
    <source>
        <dbReference type="EMBL" id="CAI4013908.1"/>
    </source>
</evidence>
<dbReference type="AlphaFoldDB" id="A0A9P1DSB4"/>
<dbReference type="PROSITE" id="PS50293">
    <property type="entry name" value="TPR_REGION"/>
    <property type="match status" value="1"/>
</dbReference>
<comment type="caution">
    <text evidence="5">The sequence shown here is derived from an EMBL/GenBank/DDBJ whole genome shotgun (WGS) entry which is preliminary data.</text>
</comment>